<comment type="similarity">
    <text evidence="2">Belongs to the APC3/CDC27 family.</text>
</comment>
<feature type="repeat" description="TPR" evidence="3">
    <location>
        <begin position="602"/>
        <end position="635"/>
    </location>
</feature>
<feature type="region of interest" description="Disordered" evidence="4">
    <location>
        <begin position="244"/>
        <end position="264"/>
    </location>
</feature>
<dbReference type="GO" id="GO:0051301">
    <property type="term" value="P:cell division"/>
    <property type="evidence" value="ECO:0007669"/>
    <property type="project" value="TreeGrafter"/>
</dbReference>
<dbReference type="GO" id="GO:0005680">
    <property type="term" value="C:anaphase-promoting complex"/>
    <property type="evidence" value="ECO:0007669"/>
    <property type="project" value="TreeGrafter"/>
</dbReference>
<name>A0A9P8TKS6_WICPI</name>
<evidence type="ECO:0000313" key="5">
    <source>
        <dbReference type="EMBL" id="KAH3682384.1"/>
    </source>
</evidence>
<feature type="region of interest" description="Disordered" evidence="4">
    <location>
        <begin position="193"/>
        <end position="212"/>
    </location>
</feature>
<dbReference type="GO" id="GO:0007091">
    <property type="term" value="P:metaphase/anaphase transition of mitotic cell cycle"/>
    <property type="evidence" value="ECO:0007669"/>
    <property type="project" value="TreeGrafter"/>
</dbReference>
<evidence type="ECO:0000256" key="1">
    <source>
        <dbReference type="ARBA" id="ARBA00022803"/>
    </source>
</evidence>
<dbReference type="SUPFAM" id="SSF81901">
    <property type="entry name" value="HCP-like"/>
    <property type="match status" value="1"/>
</dbReference>
<evidence type="ECO:0000313" key="6">
    <source>
        <dbReference type="Proteomes" id="UP000774326"/>
    </source>
</evidence>
<dbReference type="Pfam" id="PF13181">
    <property type="entry name" value="TPR_8"/>
    <property type="match status" value="1"/>
</dbReference>
<keyword evidence="6" id="KW-1185">Reference proteome</keyword>
<dbReference type="SUPFAM" id="SSF48452">
    <property type="entry name" value="TPR-like"/>
    <property type="match status" value="2"/>
</dbReference>
<comment type="caution">
    <text evidence="5">The sequence shown here is derived from an EMBL/GenBank/DDBJ whole genome shotgun (WGS) entry which is preliminary data.</text>
</comment>
<dbReference type="PROSITE" id="PS50005">
    <property type="entry name" value="TPR"/>
    <property type="match status" value="5"/>
</dbReference>
<dbReference type="GO" id="GO:0031145">
    <property type="term" value="P:anaphase-promoting complex-dependent catabolic process"/>
    <property type="evidence" value="ECO:0007669"/>
    <property type="project" value="TreeGrafter"/>
</dbReference>
<dbReference type="Pfam" id="PF12895">
    <property type="entry name" value="ANAPC3"/>
    <property type="match status" value="1"/>
</dbReference>
<evidence type="ECO:0000256" key="4">
    <source>
        <dbReference type="SAM" id="MobiDB-lite"/>
    </source>
</evidence>
<dbReference type="PANTHER" id="PTHR12558">
    <property type="entry name" value="CELL DIVISION CYCLE 16,23,27"/>
    <property type="match status" value="1"/>
</dbReference>
<proteinExistence type="inferred from homology"/>
<organism evidence="5 6">
    <name type="scientific">Wickerhamomyces pijperi</name>
    <name type="common">Yeast</name>
    <name type="synonym">Pichia pijperi</name>
    <dbReference type="NCBI Taxonomy" id="599730"/>
    <lineage>
        <taxon>Eukaryota</taxon>
        <taxon>Fungi</taxon>
        <taxon>Dikarya</taxon>
        <taxon>Ascomycota</taxon>
        <taxon>Saccharomycotina</taxon>
        <taxon>Saccharomycetes</taxon>
        <taxon>Phaffomycetales</taxon>
        <taxon>Wickerhamomycetaceae</taxon>
        <taxon>Wickerhamomyces</taxon>
    </lineage>
</organism>
<dbReference type="AlphaFoldDB" id="A0A9P8TKS6"/>
<dbReference type="GO" id="GO:0016567">
    <property type="term" value="P:protein ubiquitination"/>
    <property type="evidence" value="ECO:0007669"/>
    <property type="project" value="TreeGrafter"/>
</dbReference>
<reference evidence="5" key="2">
    <citation type="submission" date="2021-01" db="EMBL/GenBank/DDBJ databases">
        <authorList>
            <person name="Schikora-Tamarit M.A."/>
        </authorList>
    </citation>
    <scope>NUCLEOTIDE SEQUENCE</scope>
    <source>
        <strain evidence="5">CBS2887</strain>
    </source>
</reference>
<sequence>MNNIPKSSATTSYLRSVVIYSLDNDLIPSAEFAVERLMAETGNEDNDVIHLYGLVLLRLKRFKTAYNLTINRPHIGCLFVFAKSALALEMGNEGVRALTSSESLWKGVDDYEVKEYQHDRRLIPDPAVFYSLLGRLHYLVGDIKESCIAHSKALKRNPYIWESFEELNRMGANVKVKGVYKAQEPSSFPLSVPLSGYQDSGNSKDPFGDSVPFNPRAQHSYQHVFQQAQNKAHLNETDNDEFTTPVLKQSNAVNAPARKTTSSMNPISTAKDIFKRPPAITSATDSTKRQTRLTSAKVTSRLTQPLSGGNTFNSTTGQRRLSNSEIGSKRSSKTFLASNNLNNTDSFKKGLRADESGETRLLQLYATYAKGLKSMYKYDCFKAIRVLTSLPLEHLNTPWVLSKLGRLHYEIVNYEEAELYFKKLRKIDRTRLEDMEYYSTLLWHLHKENDLCFLSYELAEIDRNAPQTWVAIGNMFSLTKEPDEAIKCFERAVQIDSKFSYAYTLQGHEYVGTDAYENALDSFRMALLTDPRHYNALYGIGMVYLKLGNFNRAEFHFRKAVDINPINVILICCVGMMLEKLGKRDHALEQYKLACKIQPLSALALFKKAQLLFSLEHYNEALKDFEYLVTITPDEASVHFLLGQLYKLARRNNEAIKQFTIALNLDPKGGHLVKEALESLNAVNVH</sequence>
<keyword evidence="1 3" id="KW-0802">TPR repeat</keyword>
<dbReference type="Gene3D" id="1.25.40.10">
    <property type="entry name" value="Tetratricopeptide repeat domain"/>
    <property type="match status" value="4"/>
</dbReference>
<feature type="repeat" description="TPR" evidence="3">
    <location>
        <begin position="466"/>
        <end position="499"/>
    </location>
</feature>
<evidence type="ECO:0000256" key="3">
    <source>
        <dbReference type="PROSITE-ProRule" id="PRU00339"/>
    </source>
</evidence>
<reference evidence="5" key="1">
    <citation type="journal article" date="2021" name="Open Biol.">
        <title>Shared evolutionary footprints suggest mitochondrial oxidative damage underlies multiple complex I losses in fungi.</title>
        <authorList>
            <person name="Schikora-Tamarit M.A."/>
            <person name="Marcet-Houben M."/>
            <person name="Nosek J."/>
            <person name="Gabaldon T."/>
        </authorList>
    </citation>
    <scope>NUCLEOTIDE SEQUENCE</scope>
    <source>
        <strain evidence="5">CBS2887</strain>
    </source>
</reference>
<dbReference type="InterPro" id="IPR019734">
    <property type="entry name" value="TPR_rpt"/>
</dbReference>
<feature type="region of interest" description="Disordered" evidence="4">
    <location>
        <begin position="276"/>
        <end position="330"/>
    </location>
</feature>
<dbReference type="OrthoDB" id="329563at2759"/>
<gene>
    <name evidence="5" type="ORF">WICPIJ_006648</name>
</gene>
<dbReference type="Pfam" id="PF13432">
    <property type="entry name" value="TPR_16"/>
    <property type="match status" value="1"/>
</dbReference>
<dbReference type="PANTHER" id="PTHR12558:SF13">
    <property type="entry name" value="CELL DIVISION CYCLE PROTEIN 27 HOMOLOG"/>
    <property type="match status" value="1"/>
</dbReference>
<feature type="repeat" description="TPR" evidence="3">
    <location>
        <begin position="500"/>
        <end position="533"/>
    </location>
</feature>
<feature type="repeat" description="TPR" evidence="3">
    <location>
        <begin position="534"/>
        <end position="567"/>
    </location>
</feature>
<evidence type="ECO:0000256" key="2">
    <source>
        <dbReference type="ARBA" id="ARBA00038210"/>
    </source>
</evidence>
<protein>
    <submittedName>
        <fullName evidence="5">Uncharacterized protein</fullName>
    </submittedName>
</protein>
<dbReference type="PROSITE" id="PS50293">
    <property type="entry name" value="TPR_REGION"/>
    <property type="match status" value="1"/>
</dbReference>
<dbReference type="Proteomes" id="UP000774326">
    <property type="component" value="Unassembled WGS sequence"/>
</dbReference>
<feature type="compositionally biased region" description="Polar residues" evidence="4">
    <location>
        <begin position="246"/>
        <end position="264"/>
    </location>
</feature>
<accession>A0A9P8TKS6</accession>
<dbReference type="Pfam" id="PF00515">
    <property type="entry name" value="TPR_1"/>
    <property type="match status" value="1"/>
</dbReference>
<dbReference type="InterPro" id="IPR011990">
    <property type="entry name" value="TPR-like_helical_dom_sf"/>
</dbReference>
<dbReference type="EMBL" id="JAEUBG010003741">
    <property type="protein sequence ID" value="KAH3682384.1"/>
    <property type="molecule type" value="Genomic_DNA"/>
</dbReference>
<feature type="repeat" description="TPR" evidence="3">
    <location>
        <begin position="636"/>
        <end position="669"/>
    </location>
</feature>
<dbReference type="SMART" id="SM00028">
    <property type="entry name" value="TPR"/>
    <property type="match status" value="8"/>
</dbReference>
<feature type="compositionally biased region" description="Polar residues" evidence="4">
    <location>
        <begin position="292"/>
        <end position="326"/>
    </location>
</feature>
<dbReference type="GO" id="GO:0005737">
    <property type="term" value="C:cytoplasm"/>
    <property type="evidence" value="ECO:0007669"/>
    <property type="project" value="TreeGrafter"/>
</dbReference>